<evidence type="ECO:0000313" key="1">
    <source>
        <dbReference type="EMBL" id="JAE27280.1"/>
    </source>
</evidence>
<proteinExistence type="predicted"/>
<sequence>MQEQAYQVLQSAATSKVRRRWFPMWKWTSPWHCQCLDQSMVLVFRGQQRHIIYFETSE</sequence>
<protein>
    <submittedName>
        <fullName evidence="1">Uncharacterized protein</fullName>
    </submittedName>
</protein>
<reference evidence="1" key="2">
    <citation type="journal article" date="2015" name="Data Brief">
        <title>Shoot transcriptome of the giant reed, Arundo donax.</title>
        <authorList>
            <person name="Barrero R.A."/>
            <person name="Guerrero F.D."/>
            <person name="Moolhuijzen P."/>
            <person name="Goolsby J.A."/>
            <person name="Tidwell J."/>
            <person name="Bellgard S.E."/>
            <person name="Bellgard M.I."/>
        </authorList>
    </citation>
    <scope>NUCLEOTIDE SEQUENCE</scope>
    <source>
        <tissue evidence="1">Shoot tissue taken approximately 20 cm above the soil surface</tissue>
    </source>
</reference>
<reference evidence="1" key="1">
    <citation type="submission" date="2014-09" db="EMBL/GenBank/DDBJ databases">
        <authorList>
            <person name="Magalhaes I.L.F."/>
            <person name="Oliveira U."/>
            <person name="Santos F.R."/>
            <person name="Vidigal T.H.D.A."/>
            <person name="Brescovit A.D."/>
            <person name="Santos A.J."/>
        </authorList>
    </citation>
    <scope>NUCLEOTIDE SEQUENCE</scope>
    <source>
        <tissue evidence="1">Shoot tissue taken approximately 20 cm above the soil surface</tissue>
    </source>
</reference>
<dbReference type="EMBL" id="GBRH01170616">
    <property type="protein sequence ID" value="JAE27280.1"/>
    <property type="molecule type" value="Transcribed_RNA"/>
</dbReference>
<organism evidence="1">
    <name type="scientific">Arundo donax</name>
    <name type="common">Giant reed</name>
    <name type="synonym">Donax arundinaceus</name>
    <dbReference type="NCBI Taxonomy" id="35708"/>
    <lineage>
        <taxon>Eukaryota</taxon>
        <taxon>Viridiplantae</taxon>
        <taxon>Streptophyta</taxon>
        <taxon>Embryophyta</taxon>
        <taxon>Tracheophyta</taxon>
        <taxon>Spermatophyta</taxon>
        <taxon>Magnoliopsida</taxon>
        <taxon>Liliopsida</taxon>
        <taxon>Poales</taxon>
        <taxon>Poaceae</taxon>
        <taxon>PACMAD clade</taxon>
        <taxon>Arundinoideae</taxon>
        <taxon>Arundineae</taxon>
        <taxon>Arundo</taxon>
    </lineage>
</organism>
<name>A0A0A9GQ53_ARUDO</name>
<dbReference type="AlphaFoldDB" id="A0A0A9GQ53"/>
<accession>A0A0A9GQ53</accession>